<dbReference type="InterPro" id="IPR038501">
    <property type="entry name" value="Spore_GerAC_C_sf"/>
</dbReference>
<gene>
    <name evidence="3" type="ORF">NV381_00385</name>
</gene>
<protein>
    <recommendedName>
        <fullName evidence="2">Spore germination GerAC-like C-terminal domain-containing protein</fullName>
    </recommendedName>
</protein>
<reference evidence="3 4" key="1">
    <citation type="submission" date="2022-08" db="EMBL/GenBank/DDBJ databases">
        <title>Paenibacillus endoradicis sp. nov., Paenibacillus radicibacter sp. nov and Paenibacillus pararadicis sp. nov., three cold-adapted plant growth-promoting bacteria isolated from root of Larix gmelinii in Great Khingan.</title>
        <authorList>
            <person name="Xue H."/>
        </authorList>
    </citation>
    <scope>NUCLEOTIDE SEQUENCE [LARGE SCALE GENOMIC DNA]</scope>
    <source>
        <strain evidence="3 4">N5-1-1-5</strain>
    </source>
</reference>
<keyword evidence="1" id="KW-0732">Signal</keyword>
<feature type="chain" id="PRO_5046506530" description="Spore germination GerAC-like C-terminal domain-containing protein" evidence="1">
    <location>
        <begin position="26"/>
        <end position="312"/>
    </location>
</feature>
<feature type="domain" description="Spore germination GerAC-like C-terminal" evidence="2">
    <location>
        <begin position="248"/>
        <end position="307"/>
    </location>
</feature>
<dbReference type="RefSeq" id="WP_258211270.1">
    <property type="nucleotide sequence ID" value="NZ_JANQBD010000001.1"/>
</dbReference>
<accession>A0ABT1Y8Y1</accession>
<dbReference type="Gene3D" id="3.30.300.210">
    <property type="entry name" value="Nutrient germinant receptor protein C, domain 3"/>
    <property type="match status" value="1"/>
</dbReference>
<keyword evidence="4" id="KW-1185">Reference proteome</keyword>
<feature type="signal peptide" evidence="1">
    <location>
        <begin position="1"/>
        <end position="25"/>
    </location>
</feature>
<evidence type="ECO:0000259" key="2">
    <source>
        <dbReference type="Pfam" id="PF05504"/>
    </source>
</evidence>
<name>A0ABT1Y8Y1_9BACL</name>
<dbReference type="Proteomes" id="UP001300012">
    <property type="component" value="Unassembled WGS sequence"/>
</dbReference>
<evidence type="ECO:0000313" key="4">
    <source>
        <dbReference type="Proteomes" id="UP001300012"/>
    </source>
</evidence>
<organism evidence="3 4">
    <name type="scientific">Paenibacillus radicis</name>
    <name type="common">ex Xue et al. 2023</name>
    <dbReference type="NCBI Taxonomy" id="2972489"/>
    <lineage>
        <taxon>Bacteria</taxon>
        <taxon>Bacillati</taxon>
        <taxon>Bacillota</taxon>
        <taxon>Bacilli</taxon>
        <taxon>Bacillales</taxon>
        <taxon>Paenibacillaceae</taxon>
        <taxon>Paenibacillus</taxon>
    </lineage>
</organism>
<dbReference type="PROSITE" id="PS51257">
    <property type="entry name" value="PROKAR_LIPOPROTEIN"/>
    <property type="match status" value="1"/>
</dbReference>
<sequence>MRMVDGGSLLLAAAMLLLLSGCSDNHETKAAVWADTAANTSSQVIAVDVSEQGEVRMTNLPQGITALSAAEEAPQVVLLGTDFVERHGTLPNGGKLLQQKSQQPNGPQPQPLIAMVEGAADVFMRQAPTSAWLPELQLIESGLQQFQQRRDDGYRRHDTLVPYLRMHSQASGAAGVEVNAAVLRGRGPALFLNTDELELLACLDGQEVESGGRRLSCHTDWSSNGDLKAPRINAAVTVTVGKNDQLMLKRDLSETTMARSMSELVHKLQLQGTDPLDIGRTVRSLYRGVWTQERWRHAFSQADIAIRLRLIS</sequence>
<evidence type="ECO:0000256" key="1">
    <source>
        <dbReference type="SAM" id="SignalP"/>
    </source>
</evidence>
<comment type="caution">
    <text evidence="3">The sequence shown here is derived from an EMBL/GenBank/DDBJ whole genome shotgun (WGS) entry which is preliminary data.</text>
</comment>
<dbReference type="EMBL" id="JANQBD010000001">
    <property type="protein sequence ID" value="MCR8629646.1"/>
    <property type="molecule type" value="Genomic_DNA"/>
</dbReference>
<dbReference type="Pfam" id="PF05504">
    <property type="entry name" value="Spore_GerAC"/>
    <property type="match status" value="1"/>
</dbReference>
<proteinExistence type="predicted"/>
<dbReference type="InterPro" id="IPR046953">
    <property type="entry name" value="Spore_GerAC-like_C"/>
</dbReference>
<evidence type="ECO:0000313" key="3">
    <source>
        <dbReference type="EMBL" id="MCR8629646.1"/>
    </source>
</evidence>